<keyword evidence="2 6" id="KW-0812">Transmembrane</keyword>
<gene>
    <name evidence="7" type="ORF">BCR38DRAFT_439544</name>
</gene>
<dbReference type="RefSeq" id="XP_040713273.1">
    <property type="nucleotide sequence ID" value="XM_040860634.1"/>
</dbReference>
<dbReference type="GO" id="GO:0030026">
    <property type="term" value="P:intracellular manganese ion homeostasis"/>
    <property type="evidence" value="ECO:0007669"/>
    <property type="project" value="TreeGrafter"/>
</dbReference>
<evidence type="ECO:0000313" key="8">
    <source>
        <dbReference type="Proteomes" id="UP000193689"/>
    </source>
</evidence>
<keyword evidence="3 6" id="KW-1133">Transmembrane helix</keyword>
<sequence length="653" mass="69170">MNQTAHTDEPLSSSDSSMNQSPNTFSNDLTTNEDFNGRANARTQRAGPDGSRIPDDSGQALADENMPVLGLDDVLRPNGAVPNLTNPHRVIGQSPGQYEDETQAGGGVRADSLMSSSGGGGGGRGGSTPPSCGDYTPAAVAAAMKGKGRGSHIDKARHTILTFGKFVGPGFLVSVAYIDPGNYATDIAAGASYRFRLLFIVLMSNIFAIFLQCLSVKLGTVTGLNLAEACRAFLPRWLNYFLYAMAEIAIIATDIAEVIGTAIALNLLIPQLPLVAGCAISMADVMLILLFYHPDGSMKALRSFEFFVMLLVMAVVVCFCIQLSLIENTTPGDVFKGYLPNDAITQSDGLYQACGIVGATVMPHSIYLGSGIVQSRLKDYDIKNGLLPRQPPSAASSMHDGKLGEKIFYVPSLKAINHSLKYSYTEVAISLFTFALFVNSAILIVAGASLYNNPDALDADIFGIHRLLSSSISPGAGTIFALALLFSGVSAGIVCTISGQMVCEGALKWKMRPWIRRLITRSISITPSIIIAGAAGREKLNDALNGSQVALSVVLPFVSAPLIYFTCFNKFMTVQPGHARHCIEGSDKSGLSGTNLTVRAANALGTAENGVETANGPLVKMANSWWVSVLAFVIWIVIVVLNVANLVLLGLGK</sequence>
<feature type="transmembrane region" description="Helical" evidence="6">
    <location>
        <begin position="271"/>
        <end position="292"/>
    </location>
</feature>
<feature type="compositionally biased region" description="Polar residues" evidence="5">
    <location>
        <begin position="18"/>
        <end position="34"/>
    </location>
</feature>
<dbReference type="PRINTS" id="PR00447">
    <property type="entry name" value="NATRESASSCMP"/>
</dbReference>
<feature type="transmembrane region" description="Helical" evidence="6">
    <location>
        <begin position="304"/>
        <end position="326"/>
    </location>
</feature>
<feature type="transmembrane region" description="Helical" evidence="6">
    <location>
        <begin position="625"/>
        <end position="651"/>
    </location>
</feature>
<evidence type="ECO:0000256" key="6">
    <source>
        <dbReference type="SAM" id="Phobius"/>
    </source>
</evidence>
<dbReference type="GO" id="GO:0005886">
    <property type="term" value="C:plasma membrane"/>
    <property type="evidence" value="ECO:0007669"/>
    <property type="project" value="TreeGrafter"/>
</dbReference>
<dbReference type="GeneID" id="63776846"/>
<feature type="transmembrane region" description="Helical" evidence="6">
    <location>
        <begin position="159"/>
        <end position="178"/>
    </location>
</feature>
<dbReference type="OrthoDB" id="409173at2759"/>
<feature type="transmembrane region" description="Helical" evidence="6">
    <location>
        <begin position="198"/>
        <end position="219"/>
    </location>
</feature>
<dbReference type="NCBIfam" id="NF037982">
    <property type="entry name" value="Nramp_1"/>
    <property type="match status" value="1"/>
</dbReference>
<dbReference type="Pfam" id="PF01566">
    <property type="entry name" value="Nramp"/>
    <property type="match status" value="1"/>
</dbReference>
<protein>
    <submittedName>
        <fullName evidence="7">Natural resistance-associated macrophage protein-domain-containing protein</fullName>
    </submittedName>
</protein>
<evidence type="ECO:0000313" key="7">
    <source>
        <dbReference type="EMBL" id="ORY61196.1"/>
    </source>
</evidence>
<feature type="region of interest" description="Disordered" evidence="5">
    <location>
        <begin position="1"/>
        <end position="61"/>
    </location>
</feature>
<evidence type="ECO:0000256" key="3">
    <source>
        <dbReference type="ARBA" id="ARBA00022989"/>
    </source>
</evidence>
<feature type="transmembrane region" description="Helical" evidence="6">
    <location>
        <begin position="471"/>
        <end position="497"/>
    </location>
</feature>
<dbReference type="PANTHER" id="PTHR11706">
    <property type="entry name" value="SOLUTE CARRIER PROTEIN FAMILY 11 MEMBER"/>
    <property type="match status" value="1"/>
</dbReference>
<feature type="region of interest" description="Disordered" evidence="5">
    <location>
        <begin position="79"/>
        <end position="132"/>
    </location>
</feature>
<dbReference type="STRING" id="1141098.A0A1Y2DQ07"/>
<dbReference type="FunCoup" id="A0A1Y2DQ07">
    <property type="interactions" value="241"/>
</dbReference>
<feature type="compositionally biased region" description="Gly residues" evidence="5">
    <location>
        <begin position="117"/>
        <end position="126"/>
    </location>
</feature>
<dbReference type="GO" id="GO:0005384">
    <property type="term" value="F:manganese ion transmembrane transporter activity"/>
    <property type="evidence" value="ECO:0007669"/>
    <property type="project" value="TreeGrafter"/>
</dbReference>
<dbReference type="GO" id="GO:0034755">
    <property type="term" value="P:iron ion transmembrane transport"/>
    <property type="evidence" value="ECO:0007669"/>
    <property type="project" value="TreeGrafter"/>
</dbReference>
<keyword evidence="4 6" id="KW-0472">Membrane</keyword>
<dbReference type="EMBL" id="MCFJ01000010">
    <property type="protein sequence ID" value="ORY61196.1"/>
    <property type="molecule type" value="Genomic_DNA"/>
</dbReference>
<feature type="transmembrane region" description="Helical" evidence="6">
    <location>
        <begin position="518"/>
        <end position="536"/>
    </location>
</feature>
<feature type="transmembrane region" description="Helical" evidence="6">
    <location>
        <begin position="240"/>
        <end position="265"/>
    </location>
</feature>
<feature type="transmembrane region" description="Helical" evidence="6">
    <location>
        <begin position="427"/>
        <end position="451"/>
    </location>
</feature>
<keyword evidence="8" id="KW-1185">Reference proteome</keyword>
<name>A0A1Y2DQ07_9PEZI</name>
<proteinExistence type="predicted"/>
<dbReference type="InterPro" id="IPR001046">
    <property type="entry name" value="NRAMP_fam"/>
</dbReference>
<comment type="subcellular location">
    <subcellularLocation>
        <location evidence="1">Membrane</location>
        <topology evidence="1">Multi-pass membrane protein</topology>
    </subcellularLocation>
</comment>
<dbReference type="PANTHER" id="PTHR11706:SF101">
    <property type="entry name" value="MANGANESE TRANSPORTER SMF1"/>
    <property type="match status" value="1"/>
</dbReference>
<dbReference type="InParanoid" id="A0A1Y2DQ07"/>
<evidence type="ECO:0000256" key="2">
    <source>
        <dbReference type="ARBA" id="ARBA00022692"/>
    </source>
</evidence>
<dbReference type="NCBIfam" id="TIGR01197">
    <property type="entry name" value="nramp"/>
    <property type="match status" value="1"/>
</dbReference>
<feature type="transmembrane region" description="Helical" evidence="6">
    <location>
        <begin position="349"/>
        <end position="368"/>
    </location>
</feature>
<dbReference type="AlphaFoldDB" id="A0A1Y2DQ07"/>
<comment type="caution">
    <text evidence="7">The sequence shown here is derived from an EMBL/GenBank/DDBJ whole genome shotgun (WGS) entry which is preliminary data.</text>
</comment>
<dbReference type="GO" id="GO:0015086">
    <property type="term" value="F:cadmium ion transmembrane transporter activity"/>
    <property type="evidence" value="ECO:0007669"/>
    <property type="project" value="TreeGrafter"/>
</dbReference>
<organism evidence="7 8">
    <name type="scientific">Pseudomassariella vexata</name>
    <dbReference type="NCBI Taxonomy" id="1141098"/>
    <lineage>
        <taxon>Eukaryota</taxon>
        <taxon>Fungi</taxon>
        <taxon>Dikarya</taxon>
        <taxon>Ascomycota</taxon>
        <taxon>Pezizomycotina</taxon>
        <taxon>Sordariomycetes</taxon>
        <taxon>Xylariomycetidae</taxon>
        <taxon>Amphisphaeriales</taxon>
        <taxon>Pseudomassariaceae</taxon>
        <taxon>Pseudomassariella</taxon>
    </lineage>
</organism>
<evidence type="ECO:0000256" key="4">
    <source>
        <dbReference type="ARBA" id="ARBA00023136"/>
    </source>
</evidence>
<evidence type="ECO:0000256" key="5">
    <source>
        <dbReference type="SAM" id="MobiDB-lite"/>
    </source>
</evidence>
<evidence type="ECO:0000256" key="1">
    <source>
        <dbReference type="ARBA" id="ARBA00004141"/>
    </source>
</evidence>
<reference evidence="7 8" key="1">
    <citation type="submission" date="2016-07" db="EMBL/GenBank/DDBJ databases">
        <title>Pervasive Adenine N6-methylation of Active Genes in Fungi.</title>
        <authorList>
            <consortium name="DOE Joint Genome Institute"/>
            <person name="Mondo S.J."/>
            <person name="Dannebaum R.O."/>
            <person name="Kuo R.C."/>
            <person name="Labutti K."/>
            <person name="Haridas S."/>
            <person name="Kuo A."/>
            <person name="Salamov A."/>
            <person name="Ahrendt S.R."/>
            <person name="Lipzen A."/>
            <person name="Sullivan W."/>
            <person name="Andreopoulos W.B."/>
            <person name="Clum A."/>
            <person name="Lindquist E."/>
            <person name="Daum C."/>
            <person name="Ramamoorthy G.K."/>
            <person name="Gryganskyi A."/>
            <person name="Culley D."/>
            <person name="Magnuson J.K."/>
            <person name="James T.Y."/>
            <person name="O'Malley M.A."/>
            <person name="Stajich J.E."/>
            <person name="Spatafora J.W."/>
            <person name="Visel A."/>
            <person name="Grigoriev I.V."/>
        </authorList>
    </citation>
    <scope>NUCLEOTIDE SEQUENCE [LARGE SCALE GENOMIC DNA]</scope>
    <source>
        <strain evidence="7 8">CBS 129021</strain>
    </source>
</reference>
<feature type="transmembrane region" description="Helical" evidence="6">
    <location>
        <begin position="548"/>
        <end position="568"/>
    </location>
</feature>
<accession>A0A1Y2DQ07</accession>
<dbReference type="Proteomes" id="UP000193689">
    <property type="component" value="Unassembled WGS sequence"/>
</dbReference>